<evidence type="ECO:0000313" key="2">
    <source>
        <dbReference type="EMBL" id="SVA34255.1"/>
    </source>
</evidence>
<protein>
    <submittedName>
        <fullName evidence="2">Uncharacterized protein</fullName>
    </submittedName>
</protein>
<reference evidence="2" key="1">
    <citation type="submission" date="2018-05" db="EMBL/GenBank/DDBJ databases">
        <authorList>
            <person name="Lanie J.A."/>
            <person name="Ng W.-L."/>
            <person name="Kazmierczak K.M."/>
            <person name="Andrzejewski T.M."/>
            <person name="Davidsen T.M."/>
            <person name="Wayne K.J."/>
            <person name="Tettelin H."/>
            <person name="Glass J.I."/>
            <person name="Rusch D."/>
            <person name="Podicherti R."/>
            <person name="Tsui H.-C.T."/>
            <person name="Winkler M.E."/>
        </authorList>
    </citation>
    <scope>NUCLEOTIDE SEQUENCE</scope>
</reference>
<sequence>MIKTFNEIFNNISPFLTPQFIADMMVKTALLFYISFYLSKMIDNLFPDVDETKSIPMIWIELLMQGGVCAVVAFLYRAILTQLGNKFDFLDDEMSALSTKGASLVGGMSFLGMQKNLKAKYKILKAKA</sequence>
<dbReference type="EMBL" id="UINC01007610">
    <property type="protein sequence ID" value="SVA34255.1"/>
    <property type="molecule type" value="Genomic_DNA"/>
</dbReference>
<dbReference type="AlphaFoldDB" id="A0A381V1L0"/>
<evidence type="ECO:0000256" key="1">
    <source>
        <dbReference type="SAM" id="Phobius"/>
    </source>
</evidence>
<organism evidence="2">
    <name type="scientific">marine metagenome</name>
    <dbReference type="NCBI Taxonomy" id="408172"/>
    <lineage>
        <taxon>unclassified sequences</taxon>
        <taxon>metagenomes</taxon>
        <taxon>ecological metagenomes</taxon>
    </lineage>
</organism>
<feature type="transmembrane region" description="Helical" evidence="1">
    <location>
        <begin position="58"/>
        <end position="76"/>
    </location>
</feature>
<feature type="transmembrane region" description="Helical" evidence="1">
    <location>
        <begin position="20"/>
        <end position="38"/>
    </location>
</feature>
<accession>A0A381V1L0</accession>
<proteinExistence type="predicted"/>
<keyword evidence="1" id="KW-0812">Transmembrane</keyword>
<name>A0A381V1L0_9ZZZZ</name>
<keyword evidence="1" id="KW-0472">Membrane</keyword>
<keyword evidence="1" id="KW-1133">Transmembrane helix</keyword>
<gene>
    <name evidence="2" type="ORF">METZ01_LOCUS87109</name>
</gene>